<organism evidence="2 3">
    <name type="scientific">Qipengyuania aquimaris</name>
    <dbReference type="NCBI Taxonomy" id="255984"/>
    <lineage>
        <taxon>Bacteria</taxon>
        <taxon>Pseudomonadati</taxon>
        <taxon>Pseudomonadota</taxon>
        <taxon>Alphaproteobacteria</taxon>
        <taxon>Sphingomonadales</taxon>
        <taxon>Erythrobacteraceae</taxon>
        <taxon>Qipengyuania</taxon>
    </lineage>
</organism>
<dbReference type="EMBL" id="JAHVKP010000001">
    <property type="protein sequence ID" value="MBY6216778.1"/>
    <property type="molecule type" value="Genomic_DNA"/>
</dbReference>
<accession>A0A9Q3RYH9</accession>
<feature type="chain" id="PRO_5040224588" evidence="1">
    <location>
        <begin position="30"/>
        <end position="95"/>
    </location>
</feature>
<name>A0A9Q3RYH9_9SPHN</name>
<dbReference type="InterPro" id="IPR018740">
    <property type="entry name" value="DUF2282_membr"/>
</dbReference>
<sequence length="95" mass="9567">MNNASIARLAGLALTAGIAGSMIATPAAAQKKPAMEKCYGVAKAGQNDCAAGPGTSCAGTSTRDYQGNAWKLVPKGSCESIETPKGKGSLKPIKR</sequence>
<dbReference type="RefSeq" id="WP_222404077.1">
    <property type="nucleotide sequence ID" value="NZ_JAHVKP010000001.1"/>
</dbReference>
<gene>
    <name evidence="2" type="ORF">KUV31_00300</name>
</gene>
<evidence type="ECO:0000313" key="2">
    <source>
        <dbReference type="EMBL" id="MBY6216778.1"/>
    </source>
</evidence>
<feature type="signal peptide" evidence="1">
    <location>
        <begin position="1"/>
        <end position="29"/>
    </location>
</feature>
<comment type="caution">
    <text evidence="2">The sequence shown here is derived from an EMBL/GenBank/DDBJ whole genome shotgun (WGS) entry which is preliminary data.</text>
</comment>
<protein>
    <submittedName>
        <fullName evidence="2">DUF2282 domain-containing protein</fullName>
    </submittedName>
</protein>
<evidence type="ECO:0000256" key="1">
    <source>
        <dbReference type="SAM" id="SignalP"/>
    </source>
</evidence>
<evidence type="ECO:0000313" key="3">
    <source>
        <dbReference type="Proteomes" id="UP000824927"/>
    </source>
</evidence>
<proteinExistence type="predicted"/>
<keyword evidence="1" id="KW-0732">Signal</keyword>
<reference evidence="2" key="1">
    <citation type="submission" date="2021-06" db="EMBL/GenBank/DDBJ databases">
        <title>50 bacteria genomes isolated from Dapeng, Shenzhen, China.</title>
        <authorList>
            <person name="Zheng W."/>
            <person name="Yu S."/>
            <person name="Huang Y."/>
        </authorList>
    </citation>
    <scope>NUCLEOTIDE SEQUENCE</scope>
    <source>
        <strain evidence="2">DP4N28-2</strain>
    </source>
</reference>
<dbReference type="Pfam" id="PF10048">
    <property type="entry name" value="DUF2282"/>
    <property type="match status" value="1"/>
</dbReference>
<dbReference type="Proteomes" id="UP000824927">
    <property type="component" value="Unassembled WGS sequence"/>
</dbReference>
<dbReference type="AlphaFoldDB" id="A0A9Q3RYH9"/>